<feature type="transmembrane region" description="Helical" evidence="10">
    <location>
        <begin position="40"/>
        <end position="61"/>
    </location>
</feature>
<dbReference type="PANTHER" id="PTHR30065:SF8">
    <property type="entry name" value="FLAGELLAR BIOSYNTHETIC PROTEIN FLIR"/>
    <property type="match status" value="1"/>
</dbReference>
<keyword evidence="8 10" id="KW-0975">Bacterial flagellum</keyword>
<organism evidence="11 12">
    <name type="scientific">Paraburkholderia sartisoli</name>
    <dbReference type="NCBI Taxonomy" id="83784"/>
    <lineage>
        <taxon>Bacteria</taxon>
        <taxon>Pseudomonadati</taxon>
        <taxon>Pseudomonadota</taxon>
        <taxon>Betaproteobacteria</taxon>
        <taxon>Burkholderiales</taxon>
        <taxon>Burkholderiaceae</taxon>
        <taxon>Paraburkholderia</taxon>
    </lineage>
</organism>
<feature type="transmembrane region" description="Helical" evidence="10">
    <location>
        <begin position="173"/>
        <end position="202"/>
    </location>
</feature>
<dbReference type="GO" id="GO:0009425">
    <property type="term" value="C:bacterial-type flagellum basal body"/>
    <property type="evidence" value="ECO:0007669"/>
    <property type="project" value="UniProtKB-SubCell"/>
</dbReference>
<dbReference type="OrthoDB" id="9797790at2"/>
<feature type="transmembrane region" description="Helical" evidence="10">
    <location>
        <begin position="73"/>
        <end position="96"/>
    </location>
</feature>
<evidence type="ECO:0000256" key="3">
    <source>
        <dbReference type="ARBA" id="ARBA00021717"/>
    </source>
</evidence>
<evidence type="ECO:0000256" key="8">
    <source>
        <dbReference type="ARBA" id="ARBA00023143"/>
    </source>
</evidence>
<dbReference type="STRING" id="83784.SAMN05192564_105305"/>
<evidence type="ECO:0000256" key="7">
    <source>
        <dbReference type="ARBA" id="ARBA00023136"/>
    </source>
</evidence>
<evidence type="ECO:0000256" key="1">
    <source>
        <dbReference type="ARBA" id="ARBA00002578"/>
    </source>
</evidence>
<dbReference type="Pfam" id="PF01311">
    <property type="entry name" value="Bac_export_1"/>
    <property type="match status" value="1"/>
</dbReference>
<keyword evidence="4 10" id="KW-1003">Cell membrane</keyword>
<evidence type="ECO:0000256" key="5">
    <source>
        <dbReference type="ARBA" id="ARBA00022692"/>
    </source>
</evidence>
<feature type="transmembrane region" description="Helical" evidence="10">
    <location>
        <begin position="214"/>
        <end position="234"/>
    </location>
</feature>
<keyword evidence="12" id="KW-1185">Reference proteome</keyword>
<evidence type="ECO:0000256" key="6">
    <source>
        <dbReference type="ARBA" id="ARBA00022989"/>
    </source>
</evidence>
<evidence type="ECO:0000256" key="2">
    <source>
        <dbReference type="ARBA" id="ARBA00009772"/>
    </source>
</evidence>
<comment type="function">
    <text evidence="1 10">Role in flagellar biosynthesis.</text>
</comment>
<comment type="subcellular location">
    <subcellularLocation>
        <location evidence="10">Cell membrane</location>
        <topology evidence="10">Multi-pass membrane protein</topology>
    </subcellularLocation>
    <subcellularLocation>
        <location evidence="10">Bacterial flagellum basal body</location>
    </subcellularLocation>
</comment>
<dbReference type="InterPro" id="IPR006303">
    <property type="entry name" value="FliR"/>
</dbReference>
<dbReference type="NCBIfam" id="TIGR01400">
    <property type="entry name" value="fliR"/>
    <property type="match status" value="1"/>
</dbReference>
<dbReference type="PANTHER" id="PTHR30065">
    <property type="entry name" value="FLAGELLAR BIOSYNTHETIC PROTEIN FLIR"/>
    <property type="match status" value="1"/>
</dbReference>
<keyword evidence="11" id="KW-0282">Flagellum</keyword>
<dbReference type="GO" id="GO:0005886">
    <property type="term" value="C:plasma membrane"/>
    <property type="evidence" value="ECO:0007669"/>
    <property type="project" value="UniProtKB-SubCell"/>
</dbReference>
<gene>
    <name evidence="11" type="ORF">SAMN05192564_105305</name>
</gene>
<accession>A0A1H4G4G1</accession>
<name>A0A1H4G4G1_9BURK</name>
<dbReference type="PRINTS" id="PR00953">
    <property type="entry name" value="TYPE3IMRPROT"/>
</dbReference>
<feature type="transmembrane region" description="Helical" evidence="10">
    <location>
        <begin position="131"/>
        <end position="153"/>
    </location>
</feature>
<dbReference type="GO" id="GO:0044780">
    <property type="term" value="P:bacterial-type flagellum assembly"/>
    <property type="evidence" value="ECO:0007669"/>
    <property type="project" value="UniProtKB-UniRule"/>
</dbReference>
<dbReference type="RefSeq" id="WP_090535188.1">
    <property type="nucleotide sequence ID" value="NZ_FNRQ01000005.1"/>
</dbReference>
<reference evidence="12" key="1">
    <citation type="submission" date="2016-10" db="EMBL/GenBank/DDBJ databases">
        <authorList>
            <person name="Varghese N."/>
            <person name="Submissions S."/>
        </authorList>
    </citation>
    <scope>NUCLEOTIDE SEQUENCE [LARGE SCALE GENOMIC DNA]</scope>
    <source>
        <strain evidence="12">LMG 24000</strain>
    </source>
</reference>
<keyword evidence="6 10" id="KW-1133">Transmembrane helix</keyword>
<evidence type="ECO:0000256" key="10">
    <source>
        <dbReference type="RuleBase" id="RU362071"/>
    </source>
</evidence>
<keyword evidence="7 10" id="KW-0472">Membrane</keyword>
<dbReference type="AlphaFoldDB" id="A0A1H4G4G1"/>
<keyword evidence="5 10" id="KW-0812">Transmembrane</keyword>
<keyword evidence="11" id="KW-0969">Cilium</keyword>
<comment type="similarity">
    <text evidence="2 10">Belongs to the FliR/MopE/SpaR family.</text>
</comment>
<dbReference type="GO" id="GO:0006605">
    <property type="term" value="P:protein targeting"/>
    <property type="evidence" value="ECO:0007669"/>
    <property type="project" value="UniProtKB-UniRule"/>
</dbReference>
<evidence type="ECO:0000313" key="11">
    <source>
        <dbReference type="EMBL" id="SEB04444.1"/>
    </source>
</evidence>
<keyword evidence="11" id="KW-0966">Cell projection</keyword>
<dbReference type="EMBL" id="FNRQ01000005">
    <property type="protein sequence ID" value="SEB04444.1"/>
    <property type="molecule type" value="Genomic_DNA"/>
</dbReference>
<dbReference type="Proteomes" id="UP000198638">
    <property type="component" value="Unassembled WGS sequence"/>
</dbReference>
<evidence type="ECO:0000313" key="12">
    <source>
        <dbReference type="Proteomes" id="UP000198638"/>
    </source>
</evidence>
<sequence>MFSVTYAQLNVWLTAFLWPFVRILALVAAAPAFGDTSVPVRVKVGLAAFTTIIVAPTLGALPQATVFSAEGVWIIVNQFLIGVALGFTMQIVFAAVEATGDIIGLSMGLGFATFFDVHASGSSAVLSRFMWTIAILTFLAFDGHLQMLSALIATFQSIPVSANMLGANGWRVLASYGSTVLTSGLLLAMPVVTALLITNLALGILNRAAPQIGVFQVGLPLTMLVGLLLVQLMLPNMIPYFSRLFDGGIEQMGRVAAGFR</sequence>
<protein>
    <recommendedName>
        <fullName evidence="3 9">Flagellar biosynthetic protein FliR</fullName>
    </recommendedName>
</protein>
<proteinExistence type="inferred from homology"/>
<evidence type="ECO:0000256" key="9">
    <source>
        <dbReference type="NCBIfam" id="TIGR01400"/>
    </source>
</evidence>
<feature type="transmembrane region" description="Helical" evidence="10">
    <location>
        <begin position="102"/>
        <end position="119"/>
    </location>
</feature>
<feature type="transmembrane region" description="Helical" evidence="10">
    <location>
        <begin position="12"/>
        <end position="34"/>
    </location>
</feature>
<dbReference type="InterPro" id="IPR002010">
    <property type="entry name" value="T3SS_IM_R"/>
</dbReference>
<evidence type="ECO:0000256" key="4">
    <source>
        <dbReference type="ARBA" id="ARBA00022475"/>
    </source>
</evidence>